<proteinExistence type="predicted"/>
<keyword evidence="1" id="KW-1133">Transmembrane helix</keyword>
<keyword evidence="1" id="KW-0472">Membrane</keyword>
<accession>A0A5N6SJG5</accession>
<protein>
    <submittedName>
        <fullName evidence="2">Uncharacterized protein</fullName>
    </submittedName>
</protein>
<gene>
    <name evidence="2" type="ORF">BDV38DRAFT_286442</name>
</gene>
<name>A0A5N6SJG5_ASPPS</name>
<feature type="transmembrane region" description="Helical" evidence="1">
    <location>
        <begin position="7"/>
        <end position="29"/>
    </location>
</feature>
<dbReference type="AlphaFoldDB" id="A0A5N6SJG5"/>
<keyword evidence="1" id="KW-0812">Transmembrane</keyword>
<sequence>MLPKFKLVKWAAGTAITGGSSLALLVYYITSDIQYVPVSANDPIFRSKHFQEYNPNGNPTVHDLHIARVPLKQIRPQLLEDPNKLLERYCGGIWAGAGKPRGIIASSSSDFSAPLLPLLLQYMVSLTLDPCHTSGFAPQRLLHTWFDRGESSRAQLWSTFELFQSDYEVGTDIVGNFEVVDRSNESLLIRAGDKTSNKGLRPLDALIEVAFHIDQESKVAVFKFKSLFFQGAGTTSNLPMQGPMVWLHELYAKILLKSGVWHVLR</sequence>
<evidence type="ECO:0000313" key="3">
    <source>
        <dbReference type="Proteomes" id="UP000325672"/>
    </source>
</evidence>
<dbReference type="RefSeq" id="XP_031909884.1">
    <property type="nucleotide sequence ID" value="XM_032060670.1"/>
</dbReference>
<dbReference type="GeneID" id="43644880"/>
<dbReference type="EMBL" id="ML743611">
    <property type="protein sequence ID" value="KAE8133821.1"/>
    <property type="molecule type" value="Genomic_DNA"/>
</dbReference>
<keyword evidence="3" id="KW-1185">Reference proteome</keyword>
<dbReference type="OrthoDB" id="4436466at2759"/>
<evidence type="ECO:0000313" key="2">
    <source>
        <dbReference type="EMBL" id="KAE8133821.1"/>
    </source>
</evidence>
<dbReference type="Proteomes" id="UP000325672">
    <property type="component" value="Unassembled WGS sequence"/>
</dbReference>
<evidence type="ECO:0000256" key="1">
    <source>
        <dbReference type="SAM" id="Phobius"/>
    </source>
</evidence>
<reference evidence="2 3" key="1">
    <citation type="submission" date="2019-04" db="EMBL/GenBank/DDBJ databases">
        <title>Friends and foes A comparative genomics study of 23 Aspergillus species from section Flavi.</title>
        <authorList>
            <consortium name="DOE Joint Genome Institute"/>
            <person name="Kjaerbolling I."/>
            <person name="Vesth T."/>
            <person name="Frisvad J.C."/>
            <person name="Nybo J.L."/>
            <person name="Theobald S."/>
            <person name="Kildgaard S."/>
            <person name="Isbrandt T."/>
            <person name="Kuo A."/>
            <person name="Sato A."/>
            <person name="Lyhne E.K."/>
            <person name="Kogle M.E."/>
            <person name="Wiebenga A."/>
            <person name="Kun R.S."/>
            <person name="Lubbers R.J."/>
            <person name="Makela M.R."/>
            <person name="Barry K."/>
            <person name="Chovatia M."/>
            <person name="Clum A."/>
            <person name="Daum C."/>
            <person name="Haridas S."/>
            <person name="He G."/>
            <person name="LaButti K."/>
            <person name="Lipzen A."/>
            <person name="Mondo S."/>
            <person name="Riley R."/>
            <person name="Salamov A."/>
            <person name="Simmons B.A."/>
            <person name="Magnuson J.K."/>
            <person name="Henrissat B."/>
            <person name="Mortensen U.H."/>
            <person name="Larsen T.O."/>
            <person name="Devries R.P."/>
            <person name="Grigoriev I.V."/>
            <person name="Machida M."/>
            <person name="Baker S.E."/>
            <person name="Andersen M.R."/>
        </authorList>
    </citation>
    <scope>NUCLEOTIDE SEQUENCE [LARGE SCALE GENOMIC DNA]</scope>
    <source>
        <strain evidence="2 3">CBS 117625</strain>
    </source>
</reference>
<organism evidence="2 3">
    <name type="scientific">Aspergillus pseudotamarii</name>
    <dbReference type="NCBI Taxonomy" id="132259"/>
    <lineage>
        <taxon>Eukaryota</taxon>
        <taxon>Fungi</taxon>
        <taxon>Dikarya</taxon>
        <taxon>Ascomycota</taxon>
        <taxon>Pezizomycotina</taxon>
        <taxon>Eurotiomycetes</taxon>
        <taxon>Eurotiomycetidae</taxon>
        <taxon>Eurotiales</taxon>
        <taxon>Aspergillaceae</taxon>
        <taxon>Aspergillus</taxon>
        <taxon>Aspergillus subgen. Circumdati</taxon>
    </lineage>
</organism>